<reference evidence="2" key="1">
    <citation type="submission" date="2021-01" db="EMBL/GenBank/DDBJ databases">
        <title>Phytophthora aleatoria, a newly-described species from Pinus radiata is distinct from Phytophthora cactorum isolates based on comparative genomics.</title>
        <authorList>
            <person name="Mcdougal R."/>
            <person name="Panda P."/>
            <person name="Williams N."/>
            <person name="Studholme D.J."/>
        </authorList>
    </citation>
    <scope>NUCLEOTIDE SEQUENCE</scope>
    <source>
        <strain evidence="2">NZFS 4037</strain>
    </source>
</reference>
<sequence length="62" mass="6727">MNGASDVQPSGPPGQATSFPNPPDSPQQLTADMARRGRRHGYQNCSTNEQMLLFSIVDKVKP</sequence>
<name>A0A8J5LVA3_9STRA</name>
<organism evidence="2 3">
    <name type="scientific">Phytophthora aleatoria</name>
    <dbReference type="NCBI Taxonomy" id="2496075"/>
    <lineage>
        <taxon>Eukaryota</taxon>
        <taxon>Sar</taxon>
        <taxon>Stramenopiles</taxon>
        <taxon>Oomycota</taxon>
        <taxon>Peronosporomycetes</taxon>
        <taxon>Peronosporales</taxon>
        <taxon>Peronosporaceae</taxon>
        <taxon>Phytophthora</taxon>
    </lineage>
</organism>
<evidence type="ECO:0000313" key="2">
    <source>
        <dbReference type="EMBL" id="KAG6943613.1"/>
    </source>
</evidence>
<evidence type="ECO:0000313" key="3">
    <source>
        <dbReference type="Proteomes" id="UP000709295"/>
    </source>
</evidence>
<dbReference type="AlphaFoldDB" id="A0A8J5LVA3"/>
<gene>
    <name evidence="2" type="ORF">JG688_00017522</name>
</gene>
<dbReference type="Proteomes" id="UP000709295">
    <property type="component" value="Unassembled WGS sequence"/>
</dbReference>
<feature type="region of interest" description="Disordered" evidence="1">
    <location>
        <begin position="1"/>
        <end position="44"/>
    </location>
</feature>
<proteinExistence type="predicted"/>
<evidence type="ECO:0000256" key="1">
    <source>
        <dbReference type="SAM" id="MobiDB-lite"/>
    </source>
</evidence>
<accession>A0A8J5LVA3</accession>
<protein>
    <submittedName>
        <fullName evidence="2">Uncharacterized protein</fullName>
    </submittedName>
</protein>
<keyword evidence="3" id="KW-1185">Reference proteome</keyword>
<dbReference type="EMBL" id="JAENGY010002649">
    <property type="protein sequence ID" value="KAG6943613.1"/>
    <property type="molecule type" value="Genomic_DNA"/>
</dbReference>
<comment type="caution">
    <text evidence="2">The sequence shown here is derived from an EMBL/GenBank/DDBJ whole genome shotgun (WGS) entry which is preliminary data.</text>
</comment>